<dbReference type="Pfam" id="PF20908">
    <property type="entry name" value="UfSP2_N"/>
    <property type="match status" value="1"/>
</dbReference>
<dbReference type="SUPFAM" id="SSF54001">
    <property type="entry name" value="Cysteine proteinases"/>
    <property type="match status" value="1"/>
</dbReference>
<dbReference type="Pfam" id="PF07910">
    <property type="entry name" value="Peptidase_C78"/>
    <property type="match status" value="1"/>
</dbReference>
<protein>
    <submittedName>
        <fullName evidence="10">Ufm1-specific protease 2</fullName>
    </submittedName>
</protein>
<evidence type="ECO:0000256" key="5">
    <source>
        <dbReference type="ARBA" id="ARBA00022807"/>
    </source>
</evidence>
<dbReference type="Gene3D" id="3.90.70.130">
    <property type="match status" value="1"/>
</dbReference>
<evidence type="ECO:0000256" key="3">
    <source>
        <dbReference type="ARBA" id="ARBA00022786"/>
    </source>
</evidence>
<evidence type="ECO:0000256" key="1">
    <source>
        <dbReference type="ARBA" id="ARBA00008552"/>
    </source>
</evidence>
<keyword evidence="4" id="KW-0378">Hydrolase</keyword>
<feature type="signal peptide" evidence="6">
    <location>
        <begin position="1"/>
        <end position="18"/>
    </location>
</feature>
<organism evidence="9 10">
    <name type="scientific">Elaeophora elaphi</name>
    <dbReference type="NCBI Taxonomy" id="1147741"/>
    <lineage>
        <taxon>Eukaryota</taxon>
        <taxon>Metazoa</taxon>
        <taxon>Ecdysozoa</taxon>
        <taxon>Nematoda</taxon>
        <taxon>Chromadorea</taxon>
        <taxon>Rhabditida</taxon>
        <taxon>Spirurina</taxon>
        <taxon>Spiruromorpha</taxon>
        <taxon>Filarioidea</taxon>
        <taxon>Onchocercidae</taxon>
        <taxon>Elaeophora</taxon>
    </lineage>
</organism>
<keyword evidence="2" id="KW-0645">Protease</keyword>
<dbReference type="AlphaFoldDB" id="A0A0R3S4P1"/>
<dbReference type="Proteomes" id="UP000050640">
    <property type="component" value="Unplaced"/>
</dbReference>
<dbReference type="WBParaSite" id="EEL_0000976001-mRNA-1">
    <property type="protein sequence ID" value="EEL_0000976001-mRNA-1"/>
    <property type="gene ID" value="EEL_0000976001"/>
</dbReference>
<dbReference type="PANTHER" id="PTHR48153">
    <property type="entry name" value="UFM1-SPECIFIC PROTEASE 2"/>
    <property type="match status" value="1"/>
</dbReference>
<evidence type="ECO:0000313" key="9">
    <source>
        <dbReference type="Proteomes" id="UP000050640"/>
    </source>
</evidence>
<name>A0A0R3S4P1_9BILA</name>
<dbReference type="GO" id="GO:0006508">
    <property type="term" value="P:proteolysis"/>
    <property type="evidence" value="ECO:0007669"/>
    <property type="project" value="UniProtKB-KW"/>
</dbReference>
<keyword evidence="6" id="KW-0732">Signal</keyword>
<keyword evidence="9" id="KW-1185">Reference proteome</keyword>
<proteinExistence type="inferred from homology"/>
<sequence length="633" mass="70905">MSSLGLAWIFYVLSVLWRESIQLYVGMNYFADKLLYSANGSRTFHMAFDNILSTHHTSGSSSSRLGTSLDVENRFRPFNYSNSHRYQGNETVAALLFGNASLADITNVLFGCLSDFDTALDLIRFIESSLPSNITFLGVLSFISVEYPFDLNTLAVSMEDTEGFIVLFTDIVSLETRDVDSIIKLNKDIDLRPSLMRLGHGLLVRTSLCLNVNINMSEKGNLHEEISNAFIAELDNIESFCFVISNNSFVLGGSKVIDAKQLSEGLLQISGYLSSGRKFVNFTPLIPIKKDSHDSLSKLVPIVKIRKAVGMKELVVDLAVFCNMRIKITSVAEVQSSDGAPEILTLLRRALKRTVHLTERCLCEFVDFNSERLINIRCGVFSTNDGLLSVVYPVIQDDMMLRNYRAKLHRIFNLPSDRPILKPAQSLQFNPGMQKLLQNPHLHIRSYKPKGKVYIDGINDSGWGCAYRSFQTLWSWFVLQGYIDKPTPTHCEIQQSLYDCGDKDATFVGSQRWIGSIELGYCLENMAGIESRVLTTNSGAEVTGNIRQLALHFKTCGTPVMIGGGMLAHTILGVDFNESTGESSFLVLDPHYCGDEDLHTVVTKGWCGWKTPSFWKQEYFYNLLLPIPPQNVI</sequence>
<dbReference type="PANTHER" id="PTHR48153:SF2">
    <property type="entry name" value="UFM1-SPECIFIC PROTEASE 2"/>
    <property type="match status" value="1"/>
</dbReference>
<dbReference type="InterPro" id="IPR049387">
    <property type="entry name" value="UFSP2-like_2nd"/>
</dbReference>
<feature type="domain" description="UFSP1/2/DUB catalytic" evidence="7">
    <location>
        <begin position="452"/>
        <end position="624"/>
    </location>
</feature>
<reference evidence="10" key="1">
    <citation type="submission" date="2017-02" db="UniProtKB">
        <authorList>
            <consortium name="WormBaseParasite"/>
        </authorList>
    </citation>
    <scope>IDENTIFICATION</scope>
</reference>
<dbReference type="InterPro" id="IPR012462">
    <property type="entry name" value="UFSP1/2_DUB_cat"/>
</dbReference>
<evidence type="ECO:0000256" key="4">
    <source>
        <dbReference type="ARBA" id="ARBA00022801"/>
    </source>
</evidence>
<dbReference type="InterPro" id="IPR038765">
    <property type="entry name" value="Papain-like_cys_pep_sf"/>
</dbReference>
<dbReference type="GO" id="GO:0071567">
    <property type="term" value="F:deUFMylase activity"/>
    <property type="evidence" value="ECO:0007669"/>
    <property type="project" value="TreeGrafter"/>
</dbReference>
<feature type="chain" id="PRO_5006448015" evidence="6">
    <location>
        <begin position="19"/>
        <end position="633"/>
    </location>
</feature>
<keyword evidence="5" id="KW-0788">Thiol protease</keyword>
<evidence type="ECO:0000259" key="8">
    <source>
        <dbReference type="Pfam" id="PF20908"/>
    </source>
</evidence>
<evidence type="ECO:0000256" key="6">
    <source>
        <dbReference type="SAM" id="SignalP"/>
    </source>
</evidence>
<keyword evidence="3" id="KW-0833">Ubl conjugation pathway</keyword>
<feature type="domain" description="UFSP2 second" evidence="8">
    <location>
        <begin position="321"/>
        <end position="429"/>
    </location>
</feature>
<comment type="similarity">
    <text evidence="1">Belongs to the peptidase C78 family.</text>
</comment>
<dbReference type="GO" id="GO:0005634">
    <property type="term" value="C:nucleus"/>
    <property type="evidence" value="ECO:0007669"/>
    <property type="project" value="TreeGrafter"/>
</dbReference>
<dbReference type="GO" id="GO:0005783">
    <property type="term" value="C:endoplasmic reticulum"/>
    <property type="evidence" value="ECO:0007669"/>
    <property type="project" value="TreeGrafter"/>
</dbReference>
<evidence type="ECO:0000256" key="2">
    <source>
        <dbReference type="ARBA" id="ARBA00022670"/>
    </source>
</evidence>
<dbReference type="STRING" id="1147741.A0A0R3S4P1"/>
<evidence type="ECO:0000313" key="10">
    <source>
        <dbReference type="WBParaSite" id="EEL_0000976001-mRNA-1"/>
    </source>
</evidence>
<accession>A0A0R3S4P1</accession>
<evidence type="ECO:0000259" key="7">
    <source>
        <dbReference type="Pfam" id="PF07910"/>
    </source>
</evidence>